<gene>
    <name evidence="1" type="ORF">DFR69_106133</name>
</gene>
<sequence>MFSAMVNATGATLPTPIPVAELLTNRFISTQVR</sequence>
<proteinExistence type="predicted"/>
<evidence type="ECO:0000313" key="1">
    <source>
        <dbReference type="EMBL" id="PWV74322.1"/>
    </source>
</evidence>
<name>A0A317NGU9_9NOCA</name>
<evidence type="ECO:0000313" key="2">
    <source>
        <dbReference type="Proteomes" id="UP000246410"/>
    </source>
</evidence>
<organism evidence="1 2">
    <name type="scientific">Nocardia neocaledoniensis</name>
    <dbReference type="NCBI Taxonomy" id="236511"/>
    <lineage>
        <taxon>Bacteria</taxon>
        <taxon>Bacillati</taxon>
        <taxon>Actinomycetota</taxon>
        <taxon>Actinomycetes</taxon>
        <taxon>Mycobacteriales</taxon>
        <taxon>Nocardiaceae</taxon>
        <taxon>Nocardia</taxon>
    </lineage>
</organism>
<dbReference type="Proteomes" id="UP000246410">
    <property type="component" value="Unassembled WGS sequence"/>
</dbReference>
<dbReference type="EMBL" id="QGTL01000006">
    <property type="protein sequence ID" value="PWV74322.1"/>
    <property type="molecule type" value="Genomic_DNA"/>
</dbReference>
<protein>
    <submittedName>
        <fullName evidence="1">Uncharacterized protein</fullName>
    </submittedName>
</protein>
<accession>A0A317NGU9</accession>
<comment type="caution">
    <text evidence="1">The sequence shown here is derived from an EMBL/GenBank/DDBJ whole genome shotgun (WGS) entry which is preliminary data.</text>
</comment>
<dbReference type="AlphaFoldDB" id="A0A317NGU9"/>
<keyword evidence="2" id="KW-1185">Reference proteome</keyword>
<reference evidence="1 2" key="1">
    <citation type="submission" date="2018-05" db="EMBL/GenBank/DDBJ databases">
        <title>Genomic Encyclopedia of Type Strains, Phase IV (KMG-IV): sequencing the most valuable type-strain genomes for metagenomic binning, comparative biology and taxonomic classification.</title>
        <authorList>
            <person name="Goeker M."/>
        </authorList>
    </citation>
    <scope>NUCLEOTIDE SEQUENCE [LARGE SCALE GENOMIC DNA]</scope>
    <source>
        <strain evidence="1 2">DSM 44717</strain>
    </source>
</reference>